<evidence type="ECO:0000256" key="1">
    <source>
        <dbReference type="SAM" id="Phobius"/>
    </source>
</evidence>
<keyword evidence="1" id="KW-1133">Transmembrane helix</keyword>
<dbReference type="EMBL" id="BT095420">
    <property type="protein sequence ID" value="ACU19674.1"/>
    <property type="molecule type" value="mRNA"/>
</dbReference>
<feature type="transmembrane region" description="Helical" evidence="1">
    <location>
        <begin position="7"/>
        <end position="28"/>
    </location>
</feature>
<organism evidence="2">
    <name type="scientific">Glycine max</name>
    <name type="common">Soybean</name>
    <name type="synonym">Glycine hispida</name>
    <dbReference type="NCBI Taxonomy" id="3847"/>
    <lineage>
        <taxon>Eukaryota</taxon>
        <taxon>Viridiplantae</taxon>
        <taxon>Streptophyta</taxon>
        <taxon>Embryophyta</taxon>
        <taxon>Tracheophyta</taxon>
        <taxon>Spermatophyta</taxon>
        <taxon>Magnoliopsida</taxon>
        <taxon>eudicotyledons</taxon>
        <taxon>Gunneridae</taxon>
        <taxon>Pentapetalae</taxon>
        <taxon>rosids</taxon>
        <taxon>fabids</taxon>
        <taxon>Fabales</taxon>
        <taxon>Fabaceae</taxon>
        <taxon>Papilionoideae</taxon>
        <taxon>50 kb inversion clade</taxon>
        <taxon>NPAAA clade</taxon>
        <taxon>indigoferoid/millettioid clade</taxon>
        <taxon>Phaseoleae</taxon>
        <taxon>Glycine</taxon>
        <taxon>Glycine subgen. Soja</taxon>
    </lineage>
</organism>
<accession>C6TCX2</accession>
<protein>
    <submittedName>
        <fullName evidence="2">Uncharacterized protein</fullName>
    </submittedName>
</protein>
<keyword evidence="1" id="KW-0812">Transmembrane</keyword>
<proteinExistence type="evidence at transcript level"/>
<name>C6TCX2_SOYBN</name>
<dbReference type="AlphaFoldDB" id="C6TCX2"/>
<evidence type="ECO:0000313" key="2">
    <source>
        <dbReference type="EMBL" id="ACU19674.1"/>
    </source>
</evidence>
<sequence>MKKGEDFGLLILLVPSFLIRKGIFIKFLSSTKYYVKMIFVKFFFITLN</sequence>
<keyword evidence="1" id="KW-0472">Membrane</keyword>
<reference evidence="2" key="1">
    <citation type="submission" date="2009-08" db="EMBL/GenBank/DDBJ databases">
        <authorList>
            <person name="Cheung F."/>
            <person name="Xiao Y."/>
            <person name="Chan A."/>
            <person name="Moskal W."/>
            <person name="Town C.D."/>
        </authorList>
    </citation>
    <scope>NUCLEOTIDE SEQUENCE</scope>
</reference>